<dbReference type="Proteomes" id="UP001190700">
    <property type="component" value="Unassembled WGS sequence"/>
</dbReference>
<keyword evidence="3" id="KW-0863">Zinc-finger</keyword>
<dbReference type="EMBL" id="LGRX02026410">
    <property type="protein sequence ID" value="KAK3250927.1"/>
    <property type="molecule type" value="Genomic_DNA"/>
</dbReference>
<reference evidence="7" key="2">
    <citation type="submission" date="2023-06" db="EMBL/GenBank/DDBJ databases">
        <title>Long-read-based genome assembly of the green algal bacterivore Cymbomonas tetramitiformis.</title>
        <authorList>
            <person name="Gyaltshen Y."/>
            <person name="Rozenberg A."/>
            <person name="Paasch A."/>
            <person name="Burns J.A."/>
            <person name="Warring S."/>
            <person name="Larson R."/>
            <person name="Maurer-Alcala X."/>
            <person name="Dacks J."/>
            <person name="Kim E."/>
        </authorList>
    </citation>
    <scope>NUCLEOTIDE SEQUENCE</scope>
    <source>
        <strain evidence="7">PLY_AMNH</strain>
    </source>
</reference>
<sequence>MPHLVLRDDSPPPQPVAPIETSAQQDVQDESSEPASEPAPTLMLTDNAHTADSVTSHDSQLVFPQVGNSTEAKDKDGTTHTVKICTPIGKLGKPLLSGYWKYTTYFEPALPLSGKNCVCVCTENTQKVFCMSLLKHTPEHSSTGNLGKHHKLSHPATNLSVQLASSKSDSAKEVHASKAQTAVEGAFAKMGVIPAERESASKVSEERRKFWTRNFVIMTTVDLLPDHIRVGAGFQFYIVGFNARWATEQPTIVTLDGILKEVEFTAARLDLKKLLDSQRDYVKYGAYLHCQLDLWTSRAGDPYCTFSVCFLDPTTGKELNALVKELDIPTRICLGHRLNTVVQWALGIAGSDNTNKNPECKILLSRVSALVGHFNHSTKATGKFKEVMLAIYEDWLELEQRNDTRWSSTLRMLERLWKLRTAIVTYFTLHDSSNKCILTSEEWIAIRSLVGILLPHGEVQTDIQGGSRAFMCTTIEALAETRAIVEGDTVVLSTYGACELSPQGQIPADQDVEFEDILVTTLPAVAQKAIEILREKYNEFGFGVPRSRQGQN</sequence>
<feature type="region of interest" description="Disordered" evidence="6">
    <location>
        <begin position="1"/>
        <end position="41"/>
    </location>
</feature>
<reference evidence="7 10" key="1">
    <citation type="journal article" date="2015" name="Genome Biol. Evol.">
        <title>Comparative Genomics of a Bacterivorous Green Alga Reveals Evolutionary Causalities and Consequences of Phago-Mixotrophic Mode of Nutrition.</title>
        <authorList>
            <person name="Burns J.A."/>
            <person name="Paasch A."/>
            <person name="Narechania A."/>
            <person name="Kim E."/>
        </authorList>
    </citation>
    <scope>NUCLEOTIDE SEQUENCE [LARGE SCALE GENOMIC DNA]</scope>
    <source>
        <strain evidence="7">PLY_AMNH</strain>
    </source>
</reference>
<keyword evidence="4" id="KW-0862">Zinc</keyword>
<dbReference type="EMBL" id="LGRX02028126">
    <property type="protein sequence ID" value="KAK3248399.1"/>
    <property type="molecule type" value="Genomic_DNA"/>
</dbReference>
<dbReference type="EMBL" id="LGRX02032681">
    <property type="protein sequence ID" value="KAK3243728.1"/>
    <property type="molecule type" value="Genomic_DNA"/>
</dbReference>
<evidence type="ECO:0000256" key="4">
    <source>
        <dbReference type="ARBA" id="ARBA00022833"/>
    </source>
</evidence>
<dbReference type="GO" id="GO:0008270">
    <property type="term" value="F:zinc ion binding"/>
    <property type="evidence" value="ECO:0007669"/>
    <property type="project" value="UniProtKB-KW"/>
</dbReference>
<evidence type="ECO:0000256" key="6">
    <source>
        <dbReference type="SAM" id="MobiDB-lite"/>
    </source>
</evidence>
<dbReference type="PANTHER" id="PTHR46481:SF10">
    <property type="entry name" value="ZINC FINGER BED DOMAIN-CONTAINING PROTEIN 39"/>
    <property type="match status" value="1"/>
</dbReference>
<name>A0AAE0EX37_9CHLO</name>
<evidence type="ECO:0000313" key="9">
    <source>
        <dbReference type="EMBL" id="KAK3250927.1"/>
    </source>
</evidence>
<keyword evidence="2" id="KW-0479">Metal-binding</keyword>
<organism evidence="7 10">
    <name type="scientific">Cymbomonas tetramitiformis</name>
    <dbReference type="NCBI Taxonomy" id="36881"/>
    <lineage>
        <taxon>Eukaryota</taxon>
        <taxon>Viridiplantae</taxon>
        <taxon>Chlorophyta</taxon>
        <taxon>Pyramimonadophyceae</taxon>
        <taxon>Pyramimonadales</taxon>
        <taxon>Pyramimonadaceae</taxon>
        <taxon>Cymbomonas</taxon>
    </lineage>
</organism>
<evidence type="ECO:0000313" key="10">
    <source>
        <dbReference type="Proteomes" id="UP001190700"/>
    </source>
</evidence>
<keyword evidence="10" id="KW-1185">Reference proteome</keyword>
<evidence type="ECO:0000313" key="8">
    <source>
        <dbReference type="EMBL" id="KAK3248399.1"/>
    </source>
</evidence>
<evidence type="ECO:0000256" key="2">
    <source>
        <dbReference type="ARBA" id="ARBA00022723"/>
    </source>
</evidence>
<dbReference type="SUPFAM" id="SSF53098">
    <property type="entry name" value="Ribonuclease H-like"/>
    <property type="match status" value="1"/>
</dbReference>
<dbReference type="AlphaFoldDB" id="A0AAE0EX37"/>
<dbReference type="PANTHER" id="PTHR46481">
    <property type="entry name" value="ZINC FINGER BED DOMAIN-CONTAINING PROTEIN 4"/>
    <property type="match status" value="1"/>
</dbReference>
<evidence type="ECO:0000256" key="3">
    <source>
        <dbReference type="ARBA" id="ARBA00022771"/>
    </source>
</evidence>
<dbReference type="GO" id="GO:0005634">
    <property type="term" value="C:nucleus"/>
    <property type="evidence" value="ECO:0007669"/>
    <property type="project" value="UniProtKB-SubCell"/>
</dbReference>
<accession>A0AAE0EX37</accession>
<comment type="subcellular location">
    <subcellularLocation>
        <location evidence="1">Nucleus</location>
    </subcellularLocation>
</comment>
<dbReference type="InterPro" id="IPR052035">
    <property type="entry name" value="ZnF_BED_domain_contain"/>
</dbReference>
<keyword evidence="5" id="KW-0539">Nucleus</keyword>
<feature type="compositionally biased region" description="Basic and acidic residues" evidence="6">
    <location>
        <begin position="1"/>
        <end position="10"/>
    </location>
</feature>
<dbReference type="InterPro" id="IPR012337">
    <property type="entry name" value="RNaseH-like_sf"/>
</dbReference>
<proteinExistence type="predicted"/>
<gene>
    <name evidence="9" type="ORF">CYMTET_39719</name>
    <name evidence="8" type="ORF">CYMTET_42132</name>
    <name evidence="7" type="ORF">CYMTET_46634</name>
</gene>
<evidence type="ECO:0000256" key="5">
    <source>
        <dbReference type="ARBA" id="ARBA00023242"/>
    </source>
</evidence>
<evidence type="ECO:0000256" key="1">
    <source>
        <dbReference type="ARBA" id="ARBA00004123"/>
    </source>
</evidence>
<protein>
    <submittedName>
        <fullName evidence="7">Uncharacterized protein</fullName>
    </submittedName>
</protein>
<evidence type="ECO:0000313" key="7">
    <source>
        <dbReference type="EMBL" id="KAK3243728.1"/>
    </source>
</evidence>
<comment type="caution">
    <text evidence="7">The sequence shown here is derived from an EMBL/GenBank/DDBJ whole genome shotgun (WGS) entry which is preliminary data.</text>
</comment>